<evidence type="ECO:0000313" key="1">
    <source>
        <dbReference type="EMBL" id="NEC93400.1"/>
    </source>
</evidence>
<feature type="non-terminal residue" evidence="1">
    <location>
        <position position="1"/>
    </location>
</feature>
<dbReference type="AlphaFoldDB" id="A0A6B3CBG1"/>
<name>A0A6B3CBG1_9ACTN</name>
<comment type="caution">
    <text evidence="1">The sequence shown here is derived from an EMBL/GenBank/DDBJ whole genome shotgun (WGS) entry which is preliminary data.</text>
</comment>
<organism evidence="1">
    <name type="scientific">Streptomyces sp. SID12501</name>
    <dbReference type="NCBI Taxonomy" id="2706042"/>
    <lineage>
        <taxon>Bacteria</taxon>
        <taxon>Bacillati</taxon>
        <taxon>Actinomycetota</taxon>
        <taxon>Actinomycetes</taxon>
        <taxon>Kitasatosporales</taxon>
        <taxon>Streptomycetaceae</taxon>
        <taxon>Streptomyces</taxon>
    </lineage>
</organism>
<feature type="non-terminal residue" evidence="1">
    <location>
        <position position="140"/>
    </location>
</feature>
<sequence>SAAKALGEYVTEARPIVARLKELQVKATTFTGKIAGDEHWKDDGDKIDENNDLIHDVNAAVSAFWAAERTCANKIRGLYCAPPLTTDDGSHGANMYGYKGEDLDNAQDLPWGSQLEETHRAWEIGYWVKSFVWDGLIVDG</sequence>
<proteinExistence type="predicted"/>
<reference evidence="1" key="1">
    <citation type="submission" date="2020-01" db="EMBL/GenBank/DDBJ databases">
        <title>Insect and environment-associated Actinomycetes.</title>
        <authorList>
            <person name="Currrie C."/>
            <person name="Chevrette M."/>
            <person name="Carlson C."/>
            <person name="Stubbendieck R."/>
            <person name="Wendt-Pienkowski E."/>
        </authorList>
    </citation>
    <scope>NUCLEOTIDE SEQUENCE</scope>
    <source>
        <strain evidence="1">SID12501</strain>
    </source>
</reference>
<accession>A0A6B3CBG1</accession>
<dbReference type="EMBL" id="JAAGLU010000794">
    <property type="protein sequence ID" value="NEC93400.1"/>
    <property type="molecule type" value="Genomic_DNA"/>
</dbReference>
<protein>
    <submittedName>
        <fullName evidence="1">Protein phosphatase</fullName>
    </submittedName>
</protein>
<gene>
    <name evidence="1" type="ORF">G3I71_48500</name>
</gene>